<gene>
    <name evidence="11" type="ORF">chiPu_0025211</name>
</gene>
<organism evidence="11 12">
    <name type="scientific">Chiloscyllium punctatum</name>
    <name type="common">Brownbanded bambooshark</name>
    <name type="synonym">Hemiscyllium punctatum</name>
    <dbReference type="NCBI Taxonomy" id="137246"/>
    <lineage>
        <taxon>Eukaryota</taxon>
        <taxon>Metazoa</taxon>
        <taxon>Chordata</taxon>
        <taxon>Craniata</taxon>
        <taxon>Vertebrata</taxon>
        <taxon>Chondrichthyes</taxon>
        <taxon>Elasmobranchii</taxon>
        <taxon>Galeomorphii</taxon>
        <taxon>Galeoidea</taxon>
        <taxon>Orectolobiformes</taxon>
        <taxon>Hemiscylliidae</taxon>
        <taxon>Chiloscyllium</taxon>
    </lineage>
</organism>
<evidence type="ECO:0000256" key="3">
    <source>
        <dbReference type="ARBA" id="ARBA00022676"/>
    </source>
</evidence>
<evidence type="ECO:0000313" key="11">
    <source>
        <dbReference type="EMBL" id="GCC41256.1"/>
    </source>
</evidence>
<comment type="caution">
    <text evidence="11">The sequence shown here is derived from an EMBL/GenBank/DDBJ whole genome shotgun (WGS) entry which is preliminary data.</text>
</comment>
<dbReference type="GO" id="GO:0000139">
    <property type="term" value="C:Golgi membrane"/>
    <property type="evidence" value="ECO:0007669"/>
    <property type="project" value="UniProtKB-SubCell"/>
</dbReference>
<sequence length="204" mass="23150">MTRNCRSFVRARKYITVPLSPEEEHFPLAYSMVIHQSIQMFERFLRSIYAPQTVYCIHVDRKSPSQFHAAVRAIASCIHNVFVAAKLEWVTYAGWSRVQADLNCMKELLESPVPWRYFINVCGQDFPLKTNRQIVCSLRALNGFNVIESDPAPVFKKVTAFLSAGPLFIQVYSILPPSIISLSLPPPVLHSCLLQRGNGRVTPL</sequence>
<dbReference type="GO" id="GO:0008375">
    <property type="term" value="F:acetylglucosaminyltransferase activity"/>
    <property type="evidence" value="ECO:0007669"/>
    <property type="project" value="TreeGrafter"/>
</dbReference>
<evidence type="ECO:0000256" key="4">
    <source>
        <dbReference type="ARBA" id="ARBA00022679"/>
    </source>
</evidence>
<comment type="similarity">
    <text evidence="10">Belongs to the glycosyltransferase 14 family.</text>
</comment>
<dbReference type="OMA" id="IASCIHN"/>
<dbReference type="Pfam" id="PF02485">
    <property type="entry name" value="Branch"/>
    <property type="match status" value="1"/>
</dbReference>
<name>A0A401TF56_CHIPU</name>
<evidence type="ECO:0000256" key="9">
    <source>
        <dbReference type="ARBA" id="ARBA00023180"/>
    </source>
</evidence>
<keyword evidence="4" id="KW-0808">Transferase</keyword>
<dbReference type="AlphaFoldDB" id="A0A401TF56"/>
<dbReference type="Proteomes" id="UP000287033">
    <property type="component" value="Unassembled WGS sequence"/>
</dbReference>
<keyword evidence="8" id="KW-0472">Membrane</keyword>
<reference evidence="11 12" key="1">
    <citation type="journal article" date="2018" name="Nat. Ecol. Evol.">
        <title>Shark genomes provide insights into elasmobranch evolution and the origin of vertebrates.</title>
        <authorList>
            <person name="Hara Y"/>
            <person name="Yamaguchi K"/>
            <person name="Onimaru K"/>
            <person name="Kadota M"/>
            <person name="Koyanagi M"/>
            <person name="Keeley SD"/>
            <person name="Tatsumi K"/>
            <person name="Tanaka K"/>
            <person name="Motone F"/>
            <person name="Kageyama Y"/>
            <person name="Nozu R"/>
            <person name="Adachi N"/>
            <person name="Nishimura O"/>
            <person name="Nakagawa R"/>
            <person name="Tanegashima C"/>
            <person name="Kiyatake I"/>
            <person name="Matsumoto R"/>
            <person name="Murakumo K"/>
            <person name="Nishida K"/>
            <person name="Terakita A"/>
            <person name="Kuratani S"/>
            <person name="Sato K"/>
            <person name="Hyodo S Kuraku.S."/>
        </authorList>
    </citation>
    <scope>NUCLEOTIDE SEQUENCE [LARGE SCALE GENOMIC DNA]</scope>
</reference>
<evidence type="ECO:0000256" key="5">
    <source>
        <dbReference type="ARBA" id="ARBA00022692"/>
    </source>
</evidence>
<comment type="pathway">
    <text evidence="2">Protein modification; protein glycosylation.</text>
</comment>
<dbReference type="STRING" id="137246.A0A401TF56"/>
<protein>
    <submittedName>
        <fullName evidence="11">Uncharacterized protein</fullName>
    </submittedName>
</protein>
<dbReference type="PANTHER" id="PTHR19297:SF191">
    <property type="entry name" value="PROTEIN XYLOSYLTRANSFERASE"/>
    <property type="match status" value="1"/>
</dbReference>
<keyword evidence="12" id="KW-1185">Reference proteome</keyword>
<accession>A0A401TF56</accession>
<keyword evidence="6" id="KW-0735">Signal-anchor</keyword>
<evidence type="ECO:0000256" key="10">
    <source>
        <dbReference type="ARBA" id="ARBA00038150"/>
    </source>
</evidence>
<evidence type="ECO:0000256" key="6">
    <source>
        <dbReference type="ARBA" id="ARBA00022968"/>
    </source>
</evidence>
<dbReference type="EMBL" id="BEZZ01054304">
    <property type="protein sequence ID" value="GCC41256.1"/>
    <property type="molecule type" value="Genomic_DNA"/>
</dbReference>
<dbReference type="InterPro" id="IPR003406">
    <property type="entry name" value="Glyco_trans_14"/>
</dbReference>
<keyword evidence="7" id="KW-1133">Transmembrane helix</keyword>
<evidence type="ECO:0000256" key="8">
    <source>
        <dbReference type="ARBA" id="ARBA00023136"/>
    </source>
</evidence>
<keyword evidence="9" id="KW-0325">Glycoprotein</keyword>
<evidence type="ECO:0000256" key="1">
    <source>
        <dbReference type="ARBA" id="ARBA00004323"/>
    </source>
</evidence>
<evidence type="ECO:0000256" key="2">
    <source>
        <dbReference type="ARBA" id="ARBA00004922"/>
    </source>
</evidence>
<dbReference type="PANTHER" id="PTHR19297">
    <property type="entry name" value="GLYCOSYLTRANSFERASE 14 FAMILY MEMBER"/>
    <property type="match status" value="1"/>
</dbReference>
<proteinExistence type="inferred from homology"/>
<evidence type="ECO:0000256" key="7">
    <source>
        <dbReference type="ARBA" id="ARBA00022989"/>
    </source>
</evidence>
<comment type="subcellular location">
    <subcellularLocation>
        <location evidence="1">Golgi apparatus membrane</location>
        <topology evidence="1">Single-pass type II membrane protein</topology>
    </subcellularLocation>
</comment>
<dbReference type="OrthoDB" id="2019572at2759"/>
<keyword evidence="5" id="KW-0812">Transmembrane</keyword>
<keyword evidence="3" id="KW-0328">Glycosyltransferase</keyword>
<evidence type="ECO:0000313" key="12">
    <source>
        <dbReference type="Proteomes" id="UP000287033"/>
    </source>
</evidence>